<gene>
    <name evidence="1" type="ORF">LCGC14_3140140</name>
</gene>
<dbReference type="EMBL" id="LAZR01068817">
    <property type="protein sequence ID" value="KKK48932.1"/>
    <property type="molecule type" value="Genomic_DNA"/>
</dbReference>
<comment type="caution">
    <text evidence="1">The sequence shown here is derived from an EMBL/GenBank/DDBJ whole genome shotgun (WGS) entry which is preliminary data.</text>
</comment>
<sequence length="176" mass="20983">MTKFIPTDLGKIVKDQLDKIERFKKILTDVEIEDRMPMFIKHYKYPKNKNKKVIVSTRHCSCADNNTHIFILEKDFCGWTKFRCATVWSKANNRGGYKTKDGWHYWGDDRDVKTPSLNTYRKRDFYFGYYDCRDKGHCFLYEDHGKKVGRAEKASWSECEIQNALWTLKTNLEVLE</sequence>
<evidence type="ECO:0000313" key="1">
    <source>
        <dbReference type="EMBL" id="KKK48932.1"/>
    </source>
</evidence>
<proteinExistence type="predicted"/>
<protein>
    <submittedName>
        <fullName evidence="1">Uncharacterized protein</fullName>
    </submittedName>
</protein>
<accession>A0A0F8VX90</accession>
<dbReference type="AlphaFoldDB" id="A0A0F8VX90"/>
<organism evidence="1">
    <name type="scientific">marine sediment metagenome</name>
    <dbReference type="NCBI Taxonomy" id="412755"/>
    <lineage>
        <taxon>unclassified sequences</taxon>
        <taxon>metagenomes</taxon>
        <taxon>ecological metagenomes</taxon>
    </lineage>
</organism>
<reference evidence="1" key="1">
    <citation type="journal article" date="2015" name="Nature">
        <title>Complex archaea that bridge the gap between prokaryotes and eukaryotes.</title>
        <authorList>
            <person name="Spang A."/>
            <person name="Saw J.H."/>
            <person name="Jorgensen S.L."/>
            <person name="Zaremba-Niedzwiedzka K."/>
            <person name="Martijn J."/>
            <person name="Lind A.E."/>
            <person name="van Eijk R."/>
            <person name="Schleper C."/>
            <person name="Guy L."/>
            <person name="Ettema T.J."/>
        </authorList>
    </citation>
    <scope>NUCLEOTIDE SEQUENCE</scope>
</reference>
<name>A0A0F8VX90_9ZZZZ</name>